<dbReference type="AlphaFoldDB" id="A0A1I2L8I6"/>
<proteinExistence type="predicted"/>
<sequence>MCIQQSTARGLSICAGCSHTLCSHRNFIVRTHRDWCYILHFDEELGSVSQNDPEIWWLEITFRIVKLEQPRVFSLDHADCAERDHYGLKSVLRPSPLEPGGVG</sequence>
<evidence type="ECO:0000313" key="2">
    <source>
        <dbReference type="Proteomes" id="UP000199323"/>
    </source>
</evidence>
<reference evidence="1 2" key="1">
    <citation type="submission" date="2016-10" db="EMBL/GenBank/DDBJ databases">
        <authorList>
            <person name="de Groot N.N."/>
        </authorList>
    </citation>
    <scope>NUCLEOTIDE SEQUENCE [LARGE SCALE GENOMIC DNA]</scope>
    <source>
        <strain evidence="1 2">CGMCC 4.3510</strain>
    </source>
</reference>
<name>A0A1I2L8I6_9ACTN</name>
<gene>
    <name evidence="1" type="ORF">SAMN05216251_12727</name>
</gene>
<organism evidence="1 2">
    <name type="scientific">Actinacidiphila alni</name>
    <dbReference type="NCBI Taxonomy" id="380248"/>
    <lineage>
        <taxon>Bacteria</taxon>
        <taxon>Bacillati</taxon>
        <taxon>Actinomycetota</taxon>
        <taxon>Actinomycetes</taxon>
        <taxon>Kitasatosporales</taxon>
        <taxon>Streptomycetaceae</taxon>
        <taxon>Actinacidiphila</taxon>
    </lineage>
</organism>
<keyword evidence="2" id="KW-1185">Reference proteome</keyword>
<dbReference type="Proteomes" id="UP000199323">
    <property type="component" value="Unassembled WGS sequence"/>
</dbReference>
<evidence type="ECO:0000313" key="1">
    <source>
        <dbReference type="EMBL" id="SFF74789.1"/>
    </source>
</evidence>
<dbReference type="EMBL" id="FONG01000027">
    <property type="protein sequence ID" value="SFF74789.1"/>
    <property type="molecule type" value="Genomic_DNA"/>
</dbReference>
<accession>A0A1I2L8I6</accession>
<protein>
    <submittedName>
        <fullName evidence="1">Uncharacterized protein</fullName>
    </submittedName>
</protein>